<proteinExistence type="predicted"/>
<name>A0A4R1R2A7_9FIRM</name>
<gene>
    <name evidence="1" type="ORF">EDD76_104228</name>
</gene>
<evidence type="ECO:0000313" key="1">
    <source>
        <dbReference type="EMBL" id="TCL59491.1"/>
    </source>
</evidence>
<dbReference type="EMBL" id="SLUO01000004">
    <property type="protein sequence ID" value="TCL59491.1"/>
    <property type="molecule type" value="Genomic_DNA"/>
</dbReference>
<protein>
    <submittedName>
        <fullName evidence="1">Putative motility protein YjfB-like</fullName>
    </submittedName>
</protein>
<dbReference type="OrthoDB" id="1924973at2"/>
<keyword evidence="2" id="KW-1185">Reference proteome</keyword>
<sequence>MDIPALSMTLAQTQTISDVGVAMLSKSLDSMKTSGDAMMDMMKSSMELSVNPAIGANLDLYA</sequence>
<dbReference type="RefSeq" id="WP_031392252.1">
    <property type="nucleotide sequence ID" value="NZ_JPNB01000002.1"/>
</dbReference>
<dbReference type="Proteomes" id="UP000295718">
    <property type="component" value="Unassembled WGS sequence"/>
</dbReference>
<reference evidence="1 2" key="1">
    <citation type="submission" date="2019-03" db="EMBL/GenBank/DDBJ databases">
        <title>Genomic Encyclopedia of Type Strains, Phase IV (KMG-IV): sequencing the most valuable type-strain genomes for metagenomic binning, comparative biology and taxonomic classification.</title>
        <authorList>
            <person name="Goeker M."/>
        </authorList>
    </citation>
    <scope>NUCLEOTIDE SEQUENCE [LARGE SCALE GENOMIC DNA]</scope>
    <source>
        <strain evidence="1 2">DSM 100556</strain>
    </source>
</reference>
<evidence type="ECO:0000313" key="2">
    <source>
        <dbReference type="Proteomes" id="UP000295718"/>
    </source>
</evidence>
<dbReference type="AlphaFoldDB" id="A0A4R1R2A7"/>
<comment type="caution">
    <text evidence="1">The sequence shown here is derived from an EMBL/GenBank/DDBJ whole genome shotgun (WGS) entry which is preliminary data.</text>
</comment>
<accession>A0A4R1R2A7</accession>
<dbReference type="STRING" id="1469948.GCA_000732725_03633"/>
<dbReference type="InterPro" id="IPR025906">
    <property type="entry name" value="YjfB_motility"/>
</dbReference>
<dbReference type="Pfam" id="PF14070">
    <property type="entry name" value="YjfB_motility"/>
    <property type="match status" value="1"/>
</dbReference>
<organism evidence="1 2">
    <name type="scientific">Kineothrix alysoides</name>
    <dbReference type="NCBI Taxonomy" id="1469948"/>
    <lineage>
        <taxon>Bacteria</taxon>
        <taxon>Bacillati</taxon>
        <taxon>Bacillota</taxon>
        <taxon>Clostridia</taxon>
        <taxon>Lachnospirales</taxon>
        <taxon>Lachnospiraceae</taxon>
        <taxon>Kineothrix</taxon>
    </lineage>
</organism>